<dbReference type="EMBL" id="JACXAE010000063">
    <property type="protein sequence ID" value="MBD2773996.1"/>
    <property type="molecule type" value="Genomic_DNA"/>
</dbReference>
<name>A0A8J6XK13_9CYAN</name>
<sequence>MYQLNQLPQKKFGLIGTIFGGLLMSIQFVPQAVVAQQPTSKVNPCPSIFYEEPHNHRVMVPQGCPPNAATLGQTQQGQMPGMQGGLVVPIIRRPNVIQPPLPQTRQNAIATVVPMAGKVDVRLKNNTNARISYQASAHTQPRILTGREEVVLKDLPTPVTITMVREDGGLLKVIPLSTSDSGVLAVSLDEKTTSDNNQGVLRIQRDGQVFLN</sequence>
<dbReference type="AlphaFoldDB" id="A0A8J6XK13"/>
<gene>
    <name evidence="1" type="ORF">ICL16_18445</name>
</gene>
<comment type="caution">
    <text evidence="1">The sequence shown here is derived from an EMBL/GenBank/DDBJ whole genome shotgun (WGS) entry which is preliminary data.</text>
</comment>
<dbReference type="RefSeq" id="WP_190830447.1">
    <property type="nucleotide sequence ID" value="NZ_CAWPPI010000063.1"/>
</dbReference>
<evidence type="ECO:0000313" key="1">
    <source>
        <dbReference type="EMBL" id="MBD2773996.1"/>
    </source>
</evidence>
<organism evidence="1 2">
    <name type="scientific">Iningainema tapete BLCC-T55</name>
    <dbReference type="NCBI Taxonomy" id="2748662"/>
    <lineage>
        <taxon>Bacteria</taxon>
        <taxon>Bacillati</taxon>
        <taxon>Cyanobacteriota</taxon>
        <taxon>Cyanophyceae</taxon>
        <taxon>Nostocales</taxon>
        <taxon>Scytonemataceae</taxon>
        <taxon>Iningainema tapete</taxon>
    </lineage>
</organism>
<proteinExistence type="predicted"/>
<dbReference type="Proteomes" id="UP000629098">
    <property type="component" value="Unassembled WGS sequence"/>
</dbReference>
<keyword evidence="2" id="KW-1185">Reference proteome</keyword>
<accession>A0A8J6XK13</accession>
<evidence type="ECO:0000313" key="2">
    <source>
        <dbReference type="Proteomes" id="UP000629098"/>
    </source>
</evidence>
<reference evidence="1" key="1">
    <citation type="submission" date="2020-09" db="EMBL/GenBank/DDBJ databases">
        <title>Iningainema tapete sp. nov. (Scytonemataceae, Cyanobacteria) from greenhouses in central Florida (USA) produces two types of nodularin with biosynthetic potential for microcystin-LR and anabaenopeptins.</title>
        <authorList>
            <person name="Berthold D.E."/>
            <person name="Lefler F.W."/>
            <person name="Huang I.-S."/>
            <person name="Abdulla H."/>
            <person name="Zimba P.V."/>
            <person name="Laughinghouse H.D. IV."/>
        </authorList>
    </citation>
    <scope>NUCLEOTIDE SEQUENCE</scope>
    <source>
        <strain evidence="1">BLCCT55</strain>
    </source>
</reference>
<protein>
    <submittedName>
        <fullName evidence="1">Uncharacterized protein</fullName>
    </submittedName>
</protein>